<sequence length="105" mass="11904">MASTSVKTTTHERGFASLDVVSSDFWVVPRTYGQSGQKQRERGTKPTWVLVKPTAEVLQWTAVTRYEMETDTPLVAVKATMGRWRKTKKRRGLGRLGFLDLSTSR</sequence>
<evidence type="ECO:0000313" key="2">
    <source>
        <dbReference type="Proteomes" id="UP001396334"/>
    </source>
</evidence>
<organism evidence="1 2">
    <name type="scientific">Hibiscus sabdariffa</name>
    <name type="common">roselle</name>
    <dbReference type="NCBI Taxonomy" id="183260"/>
    <lineage>
        <taxon>Eukaryota</taxon>
        <taxon>Viridiplantae</taxon>
        <taxon>Streptophyta</taxon>
        <taxon>Embryophyta</taxon>
        <taxon>Tracheophyta</taxon>
        <taxon>Spermatophyta</taxon>
        <taxon>Magnoliopsida</taxon>
        <taxon>eudicotyledons</taxon>
        <taxon>Gunneridae</taxon>
        <taxon>Pentapetalae</taxon>
        <taxon>rosids</taxon>
        <taxon>malvids</taxon>
        <taxon>Malvales</taxon>
        <taxon>Malvaceae</taxon>
        <taxon>Malvoideae</taxon>
        <taxon>Hibiscus</taxon>
    </lineage>
</organism>
<dbReference type="Proteomes" id="UP001396334">
    <property type="component" value="Unassembled WGS sequence"/>
</dbReference>
<comment type="caution">
    <text evidence="1">The sequence shown here is derived from an EMBL/GenBank/DDBJ whole genome shotgun (WGS) entry which is preliminary data.</text>
</comment>
<accession>A0ABR1ZVW4</accession>
<reference evidence="1 2" key="1">
    <citation type="journal article" date="2024" name="G3 (Bethesda)">
        <title>Genome assembly of Hibiscus sabdariffa L. provides insights into metabolisms of medicinal natural products.</title>
        <authorList>
            <person name="Kim T."/>
        </authorList>
    </citation>
    <scope>NUCLEOTIDE SEQUENCE [LARGE SCALE GENOMIC DNA]</scope>
    <source>
        <strain evidence="1">TK-2024</strain>
        <tissue evidence="1">Old leaves</tissue>
    </source>
</reference>
<proteinExistence type="predicted"/>
<name>A0ABR1ZVW4_9ROSI</name>
<gene>
    <name evidence="1" type="ORF">V6N11_028879</name>
</gene>
<evidence type="ECO:0000313" key="1">
    <source>
        <dbReference type="EMBL" id="KAK8484562.1"/>
    </source>
</evidence>
<dbReference type="EMBL" id="JBBPBN010000558">
    <property type="protein sequence ID" value="KAK8484562.1"/>
    <property type="molecule type" value="Genomic_DNA"/>
</dbReference>
<keyword evidence="2" id="KW-1185">Reference proteome</keyword>
<protein>
    <submittedName>
        <fullName evidence="1">Uncharacterized protein</fullName>
    </submittedName>
</protein>